<protein>
    <recommendedName>
        <fullName evidence="12 13">DNA primase</fullName>
        <ecNumber evidence="12">2.7.7.101</ecNumber>
    </recommendedName>
</protein>
<keyword evidence="10 12" id="KW-0238">DNA-binding</keyword>
<dbReference type="SUPFAM" id="SSF48024">
    <property type="entry name" value="N-terminal domain of DnaB helicase"/>
    <property type="match status" value="1"/>
</dbReference>
<evidence type="ECO:0000256" key="11">
    <source>
        <dbReference type="ARBA" id="ARBA00023163"/>
    </source>
</evidence>
<dbReference type="PIRSF" id="PIRSF002811">
    <property type="entry name" value="DnaG"/>
    <property type="match status" value="1"/>
</dbReference>
<dbReference type="SMART" id="SM00493">
    <property type="entry name" value="TOPRIM"/>
    <property type="match status" value="1"/>
</dbReference>
<dbReference type="RefSeq" id="WP_244716539.1">
    <property type="nucleotide sequence ID" value="NZ_CP095072.1"/>
</dbReference>
<feature type="zinc finger region" description="CHC2-type" evidence="12">
    <location>
        <begin position="40"/>
        <end position="64"/>
    </location>
</feature>
<dbReference type="InterPro" id="IPR006171">
    <property type="entry name" value="TOPRIM_dom"/>
</dbReference>
<keyword evidence="9" id="KW-0460">Magnesium</keyword>
<dbReference type="InterPro" id="IPR002694">
    <property type="entry name" value="Znf_CHC2"/>
</dbReference>
<evidence type="ECO:0000256" key="12">
    <source>
        <dbReference type="HAMAP-Rule" id="MF_00974"/>
    </source>
</evidence>
<keyword evidence="8 12" id="KW-0862">Zinc</keyword>
<dbReference type="InterPro" id="IPR030846">
    <property type="entry name" value="DnaG_bac"/>
</dbReference>
<dbReference type="SMART" id="SM00400">
    <property type="entry name" value="ZnF_CHCC"/>
    <property type="match status" value="1"/>
</dbReference>
<gene>
    <name evidence="12 15" type="primary">dnaG</name>
    <name evidence="15" type="ORF">MUN88_15290</name>
</gene>
<name>A0ABY4ESL4_9BACI</name>
<comment type="similarity">
    <text evidence="12 13">Belongs to the DnaG primase family.</text>
</comment>
<comment type="cofactor">
    <cofactor evidence="12 13">
        <name>Zn(2+)</name>
        <dbReference type="ChEBI" id="CHEBI:29105"/>
    </cofactor>
    <text evidence="12 13">Binds 1 zinc ion per monomer.</text>
</comment>
<reference evidence="15 16" key="1">
    <citation type="submission" date="2022-04" db="EMBL/GenBank/DDBJ databases">
        <title>Gracilibacillus sp. isolated from saltern.</title>
        <authorList>
            <person name="Won M."/>
            <person name="Lee C.-M."/>
            <person name="Woen H.-Y."/>
            <person name="Kwon S.-W."/>
        </authorList>
    </citation>
    <scope>NUCLEOTIDE SEQUENCE [LARGE SCALE GENOMIC DNA]</scope>
    <source>
        <strain evidence="15 16">SSWR10-1</strain>
    </source>
</reference>
<dbReference type="PANTHER" id="PTHR30313">
    <property type="entry name" value="DNA PRIMASE"/>
    <property type="match status" value="1"/>
</dbReference>
<dbReference type="InterPro" id="IPR050219">
    <property type="entry name" value="DnaG_primase"/>
</dbReference>
<evidence type="ECO:0000256" key="3">
    <source>
        <dbReference type="ARBA" id="ARBA00022679"/>
    </source>
</evidence>
<feature type="domain" description="Toprim" evidence="14">
    <location>
        <begin position="259"/>
        <end position="340"/>
    </location>
</feature>
<dbReference type="InterPro" id="IPR036977">
    <property type="entry name" value="DNA_primase_Znf_CHC2"/>
</dbReference>
<dbReference type="Proteomes" id="UP000831782">
    <property type="component" value="Chromosome"/>
</dbReference>
<dbReference type="InterPro" id="IPR054529">
    <property type="entry name" value="TcaA_2nd"/>
</dbReference>
<evidence type="ECO:0000259" key="14">
    <source>
        <dbReference type="PROSITE" id="PS50880"/>
    </source>
</evidence>
<dbReference type="SUPFAM" id="SSF57783">
    <property type="entry name" value="Zinc beta-ribbon"/>
    <property type="match status" value="1"/>
</dbReference>
<dbReference type="HAMAP" id="MF_00974">
    <property type="entry name" value="DNA_primase_DnaG"/>
    <property type="match status" value="1"/>
</dbReference>
<dbReference type="InterPro" id="IPR006295">
    <property type="entry name" value="DNA_primase_DnaG"/>
</dbReference>
<dbReference type="Pfam" id="PF13155">
    <property type="entry name" value="Toprim_2"/>
    <property type="match status" value="1"/>
</dbReference>
<dbReference type="Gene3D" id="1.10.860.10">
    <property type="entry name" value="DNAb Helicase, Chain A"/>
    <property type="match status" value="1"/>
</dbReference>
<evidence type="ECO:0000256" key="1">
    <source>
        <dbReference type="ARBA" id="ARBA00022478"/>
    </source>
</evidence>
<keyword evidence="11 12" id="KW-0804">Transcription</keyword>
<comment type="catalytic activity">
    <reaction evidence="12">
        <text>ssDNA + n NTP = ssDNA/pppN(pN)n-1 hybrid + (n-1) diphosphate.</text>
        <dbReference type="EC" id="2.7.7.101"/>
    </reaction>
</comment>
<dbReference type="InterPro" id="IPR013264">
    <property type="entry name" value="DNAG_N"/>
</dbReference>
<comment type="domain">
    <text evidence="12">Contains an N-terminal zinc-binding domain, a central core domain that contains the primase activity, and a C-terminal DnaB-binding domain.</text>
</comment>
<organism evidence="15 16">
    <name type="scientific">Gracilibacillus caseinilyticus</name>
    <dbReference type="NCBI Taxonomy" id="2932256"/>
    <lineage>
        <taxon>Bacteria</taxon>
        <taxon>Bacillati</taxon>
        <taxon>Bacillota</taxon>
        <taxon>Bacilli</taxon>
        <taxon>Bacillales</taxon>
        <taxon>Bacillaceae</taxon>
        <taxon>Gracilibacillus</taxon>
    </lineage>
</organism>
<dbReference type="InterPro" id="IPR016136">
    <property type="entry name" value="DNA_helicase_N/primase_C"/>
</dbReference>
<evidence type="ECO:0000256" key="2">
    <source>
        <dbReference type="ARBA" id="ARBA00022515"/>
    </source>
</evidence>
<accession>A0ABY4ESL4</accession>
<dbReference type="Pfam" id="PF22813">
    <property type="entry name" value="TcaA_2nd"/>
    <property type="match status" value="1"/>
</dbReference>
<dbReference type="InterPro" id="IPR037068">
    <property type="entry name" value="DNA_primase_core_N_sf"/>
</dbReference>
<keyword evidence="2 12" id="KW-0639">Primosome</keyword>
<dbReference type="Pfam" id="PF10410">
    <property type="entry name" value="DnaB_bind"/>
    <property type="match status" value="1"/>
</dbReference>
<dbReference type="PANTHER" id="PTHR30313:SF2">
    <property type="entry name" value="DNA PRIMASE"/>
    <property type="match status" value="1"/>
</dbReference>
<keyword evidence="7 12" id="KW-0863">Zinc-finger</keyword>
<dbReference type="CDD" id="cd03364">
    <property type="entry name" value="TOPRIM_DnaG_primases"/>
    <property type="match status" value="1"/>
</dbReference>
<dbReference type="InterPro" id="IPR019475">
    <property type="entry name" value="DNA_primase_DnaB-bd"/>
</dbReference>
<evidence type="ECO:0000256" key="6">
    <source>
        <dbReference type="ARBA" id="ARBA00022723"/>
    </source>
</evidence>
<evidence type="ECO:0000256" key="10">
    <source>
        <dbReference type="ARBA" id="ARBA00023125"/>
    </source>
</evidence>
<dbReference type="Gene3D" id="3.40.1360.10">
    <property type="match status" value="1"/>
</dbReference>
<dbReference type="InterPro" id="IPR034151">
    <property type="entry name" value="TOPRIM_DnaG_bac"/>
</dbReference>
<evidence type="ECO:0000256" key="5">
    <source>
        <dbReference type="ARBA" id="ARBA00022705"/>
    </source>
</evidence>
<sequence length="607" mass="69849">MAYQVSDETIESLRKANDVVDIVGEYVQLKQQGRNYFGLCPFHSESTPSFSVNQQKQIYHCFGCGKGGNVITFVMEMEGYSFQQAIRYLAEKSGQSLPELKGMTDRKTNSEEQSSLEAYQWLVKLYHHLLRHSKDGKEALEYLYNRGFNDEVINEFQIGYSPSSRDFVPQFLEKKGFHKQKMANVGLLATSNDGQYYDRFQGRVIFPIRNHLGKPIGFGGRSVQGQEPKYLNSPESALFQKSKLLYNFDLARAEIRRKGEAVLFEGYADVIASYQAGVKNGVASLGTSLTETHANLLRRYVDTVVICYDADSAGQNATYKAIQLLKKVGCHIRVASLPYKYDPDQYIQEFGEESFRTKVIESADTEMVFFLQYLKKDFNLSLEGDRLQYVEKVISEIAKLSSSIERDHYIREIADEFNLSYDALSQELMSRMRNIEKSNDKPNRFGNTNDGNQHKQTVQSLQVIPPAFQNAERRLLAYMLQNTHVAEKVREMIGSQFNLEQHQIIVTHLYGYYEEGNEPDPSHFLSYLDDPDLQRIVVELSMMDSSWEMSDKELQDYIYFIQSEQTDKASVKQLQQKMKQLEKTDPKEAAKVAMEILKIKQKSKNWS</sequence>
<evidence type="ECO:0000313" key="16">
    <source>
        <dbReference type="Proteomes" id="UP000831782"/>
    </source>
</evidence>
<keyword evidence="3 12" id="KW-0808">Transferase</keyword>
<dbReference type="Pfam" id="PF01807">
    <property type="entry name" value="Zn_ribbon_DnaG"/>
    <property type="match status" value="1"/>
</dbReference>
<evidence type="ECO:0000256" key="9">
    <source>
        <dbReference type="ARBA" id="ARBA00022842"/>
    </source>
</evidence>
<keyword evidence="5 12" id="KW-0235">DNA replication</keyword>
<evidence type="ECO:0000256" key="8">
    <source>
        <dbReference type="ARBA" id="ARBA00022833"/>
    </source>
</evidence>
<evidence type="ECO:0000256" key="4">
    <source>
        <dbReference type="ARBA" id="ARBA00022695"/>
    </source>
</evidence>
<dbReference type="PROSITE" id="PS50880">
    <property type="entry name" value="TOPRIM"/>
    <property type="match status" value="1"/>
</dbReference>
<keyword evidence="16" id="KW-1185">Reference proteome</keyword>
<dbReference type="SUPFAM" id="SSF56731">
    <property type="entry name" value="DNA primase core"/>
    <property type="match status" value="1"/>
</dbReference>
<dbReference type="Gene3D" id="3.90.980.10">
    <property type="entry name" value="DNA primase, catalytic core, N-terminal domain"/>
    <property type="match status" value="1"/>
</dbReference>
<keyword evidence="4 12" id="KW-0548">Nucleotidyltransferase</keyword>
<keyword evidence="6 12" id="KW-0479">Metal-binding</keyword>
<keyword evidence="1 12" id="KW-0240">DNA-directed RNA polymerase</keyword>
<evidence type="ECO:0000256" key="13">
    <source>
        <dbReference type="PIRNR" id="PIRNR002811"/>
    </source>
</evidence>
<evidence type="ECO:0000313" key="15">
    <source>
        <dbReference type="EMBL" id="UOQ47423.1"/>
    </source>
</evidence>
<dbReference type="NCBIfam" id="TIGR01391">
    <property type="entry name" value="dnaG"/>
    <property type="match status" value="1"/>
</dbReference>
<dbReference type="Gene3D" id="3.90.580.10">
    <property type="entry name" value="Zinc finger, CHC2-type domain"/>
    <property type="match status" value="1"/>
</dbReference>
<dbReference type="Pfam" id="PF08275">
    <property type="entry name" value="DNAG_N"/>
    <property type="match status" value="1"/>
</dbReference>
<dbReference type="EMBL" id="CP095072">
    <property type="protein sequence ID" value="UOQ47423.1"/>
    <property type="molecule type" value="Genomic_DNA"/>
</dbReference>
<proteinExistence type="inferred from homology"/>
<comment type="function">
    <text evidence="12 13">RNA polymerase that catalyzes the synthesis of short RNA molecules used as primers for DNA polymerase during DNA replication.</text>
</comment>
<dbReference type="InterPro" id="IPR036185">
    <property type="entry name" value="DNA_heli_DnaB-like_N_sf"/>
</dbReference>
<evidence type="ECO:0000256" key="7">
    <source>
        <dbReference type="ARBA" id="ARBA00022771"/>
    </source>
</evidence>
<dbReference type="EC" id="2.7.7.101" evidence="12"/>
<comment type="subunit">
    <text evidence="12">Monomer. Interacts with DnaB.</text>
</comment>